<dbReference type="GO" id="GO:0016651">
    <property type="term" value="F:oxidoreductase activity, acting on NAD(P)H"/>
    <property type="evidence" value="ECO:0007669"/>
    <property type="project" value="InterPro"/>
</dbReference>
<dbReference type="EC" id="1.6.5.11" evidence="2"/>
<reference evidence="2" key="1">
    <citation type="journal article" date="2020" name="bioRxiv">
        <title>A rank-normalized archaeal taxonomy based on genome phylogeny resolves widespread incomplete and uneven classifications.</title>
        <authorList>
            <person name="Rinke C."/>
            <person name="Chuvochina M."/>
            <person name="Mussig A.J."/>
            <person name="Chaumeil P.-A."/>
            <person name="Waite D.W."/>
            <person name="Whitman W.B."/>
            <person name="Parks D.H."/>
            <person name="Hugenholtz P."/>
        </authorList>
    </citation>
    <scope>NUCLEOTIDE SEQUENCE</scope>
    <source>
        <strain evidence="2">UBA12518</strain>
    </source>
</reference>
<dbReference type="GO" id="GO:0051287">
    <property type="term" value="F:NAD binding"/>
    <property type="evidence" value="ECO:0007669"/>
    <property type="project" value="InterPro"/>
</dbReference>
<accession>A0A832RTU5</accession>
<dbReference type="Proteomes" id="UP000600363">
    <property type="component" value="Unassembled WGS sequence"/>
</dbReference>
<sequence>MAGQLEDSEMIVHIGPQHPSLPGPFMLDLKLKGEVVQDAYLNMGYIHKGIEKLLENRTYLQCIPITDRMCYLSSLSNNEVFCSCVERLLGVEPPERAQYIRVLVQELSRIQSHLIGMGEFAEFIGFMSMFMFLVRERESIITLIEMITGARLTHTYGRFGGVRHDLPDGFVDRARKLLPAFEKKMRENVDTLESDEVYLERTEGVGKVSPEVAKQVGVTGPVLRASGIEYDIRRVEPTLVYPDLDFKVITDKRGDVFARVHCRFEEIFESLHIIDQCLDQMPAGEVRAKLPKTIKPEGEAYCRVEDPRGEMAMYVVGDGSPKPYRVKVRDPSYANLQALPPVLRGVYVADVVAIAGSMDTCISGVDR</sequence>
<proteinExistence type="inferred from homology"/>
<comment type="caution">
    <text evidence="2">The sequence shown here is derived from an EMBL/GenBank/DDBJ whole genome shotgun (WGS) entry which is preliminary data.</text>
</comment>
<keyword evidence="2" id="KW-0560">Oxidoreductase</keyword>
<evidence type="ECO:0000313" key="3">
    <source>
        <dbReference type="Proteomes" id="UP000600363"/>
    </source>
</evidence>
<organism evidence="2 3">
    <name type="scientific">Methermicoccus shengliensis</name>
    <dbReference type="NCBI Taxonomy" id="660064"/>
    <lineage>
        <taxon>Archaea</taxon>
        <taxon>Methanobacteriati</taxon>
        <taxon>Methanobacteriota</taxon>
        <taxon>Stenosarchaea group</taxon>
        <taxon>Methanomicrobia</taxon>
        <taxon>Methanosarcinales</taxon>
        <taxon>Methermicoccaceae</taxon>
        <taxon>Methermicoccus</taxon>
    </lineage>
</organism>
<evidence type="ECO:0000313" key="2">
    <source>
        <dbReference type="EMBL" id="HIH70105.1"/>
    </source>
</evidence>
<dbReference type="HAMAP" id="MF_01358">
    <property type="entry name" value="NDH1_NuoD"/>
    <property type="match status" value="1"/>
</dbReference>
<dbReference type="SUPFAM" id="SSF56762">
    <property type="entry name" value="HydB/Nqo4-like"/>
    <property type="match status" value="1"/>
</dbReference>
<dbReference type="InterPro" id="IPR001135">
    <property type="entry name" value="NADH_Q_OxRdtase_suD"/>
</dbReference>
<name>A0A832RTU5_9EURY</name>
<dbReference type="PANTHER" id="PTHR11993:SF10">
    <property type="entry name" value="NADH DEHYDROGENASE [UBIQUINONE] IRON-SULFUR PROTEIN 2, MITOCHONDRIAL"/>
    <property type="match status" value="1"/>
</dbReference>
<dbReference type="AlphaFoldDB" id="A0A832RTU5"/>
<evidence type="ECO:0000259" key="1">
    <source>
        <dbReference type="Pfam" id="PF00346"/>
    </source>
</evidence>
<feature type="domain" description="NADH-quinone oxidoreductase subunit D" evidence="1">
    <location>
        <begin position="124"/>
        <end position="296"/>
    </location>
</feature>
<dbReference type="InterPro" id="IPR022885">
    <property type="entry name" value="NDH1_su_D/H"/>
</dbReference>
<dbReference type="Pfam" id="PF00346">
    <property type="entry name" value="Complex1_49kDa"/>
    <property type="match status" value="1"/>
</dbReference>
<dbReference type="PANTHER" id="PTHR11993">
    <property type="entry name" value="NADH-UBIQUINONE OXIDOREDUCTASE 49 KDA SUBUNIT"/>
    <property type="match status" value="1"/>
</dbReference>
<dbReference type="InterPro" id="IPR029014">
    <property type="entry name" value="NiFe-Hase_large"/>
</dbReference>
<dbReference type="GO" id="GO:0048038">
    <property type="term" value="F:quinone binding"/>
    <property type="evidence" value="ECO:0007669"/>
    <property type="project" value="InterPro"/>
</dbReference>
<dbReference type="EMBL" id="DUIH01000021">
    <property type="protein sequence ID" value="HIH70105.1"/>
    <property type="molecule type" value="Genomic_DNA"/>
</dbReference>
<dbReference type="Gene3D" id="1.10.645.10">
    <property type="entry name" value="Cytochrome-c3 Hydrogenase, chain B"/>
    <property type="match status" value="1"/>
</dbReference>
<protein>
    <submittedName>
        <fullName evidence="2">NADH-quinone oxidoreductase subunit D</fullName>
        <ecNumber evidence="2">1.6.5.11</ecNumber>
    </submittedName>
</protein>
<gene>
    <name evidence="2" type="ORF">HA299_05800</name>
</gene>